<dbReference type="Proteomes" id="UP000617634">
    <property type="component" value="Unassembled WGS sequence"/>
</dbReference>
<dbReference type="SUPFAM" id="SSF53474">
    <property type="entry name" value="alpha/beta-Hydrolases"/>
    <property type="match status" value="1"/>
</dbReference>
<feature type="chain" id="PRO_5036721860" evidence="1">
    <location>
        <begin position="35"/>
        <end position="494"/>
    </location>
</feature>
<dbReference type="InterPro" id="IPR029058">
    <property type="entry name" value="AB_hydrolase_fold"/>
</dbReference>
<dbReference type="AlphaFoldDB" id="A0A931HB60"/>
<organism evidence="3 4">
    <name type="scientific">Novosphingobium aureum</name>
    <dbReference type="NCBI Taxonomy" id="2792964"/>
    <lineage>
        <taxon>Bacteria</taxon>
        <taxon>Pseudomonadati</taxon>
        <taxon>Pseudomonadota</taxon>
        <taxon>Alphaproteobacteria</taxon>
        <taxon>Sphingomonadales</taxon>
        <taxon>Sphingomonadaceae</taxon>
        <taxon>Novosphingobium</taxon>
    </lineage>
</organism>
<accession>A0A931HB60</accession>
<comment type="caution">
    <text evidence="3">The sequence shown here is derived from an EMBL/GenBank/DDBJ whole genome shotgun (WGS) entry which is preliminary data.</text>
</comment>
<dbReference type="Gene3D" id="3.40.50.1820">
    <property type="entry name" value="alpha/beta hydrolase"/>
    <property type="match status" value="2"/>
</dbReference>
<reference evidence="3" key="1">
    <citation type="submission" date="2020-11" db="EMBL/GenBank/DDBJ databases">
        <title>Novosphingobium aureum sp. nov., a marine bacterium isolated from sediment of a salt flat.</title>
        <authorList>
            <person name="Yoo Y."/>
            <person name="Kim J.-J."/>
        </authorList>
    </citation>
    <scope>NUCLEOTIDE SEQUENCE</scope>
    <source>
        <strain evidence="3">YJ-S2-02</strain>
    </source>
</reference>
<keyword evidence="1" id="KW-0732">Signal</keyword>
<protein>
    <submittedName>
        <fullName evidence="3">Carboxylesterase family protein</fullName>
    </submittedName>
</protein>
<dbReference type="RefSeq" id="WP_197162200.1">
    <property type="nucleotide sequence ID" value="NZ_JADZGI010000001.1"/>
</dbReference>
<dbReference type="Pfam" id="PF00135">
    <property type="entry name" value="COesterase"/>
    <property type="match status" value="2"/>
</dbReference>
<evidence type="ECO:0000313" key="3">
    <source>
        <dbReference type="EMBL" id="MBH0112592.1"/>
    </source>
</evidence>
<gene>
    <name evidence="3" type="ORF">I5E68_06445</name>
</gene>
<name>A0A931HB60_9SPHN</name>
<feature type="signal peptide" evidence="1">
    <location>
        <begin position="1"/>
        <end position="34"/>
    </location>
</feature>
<sequence>MPQIDPSLRTAMRTVFVPTSLALASLSLGGTAAAQEDAAAGTFPQVRIAGGAVAGRSDGRVDSFKGIPYAAAPVGELRWRAPRPAAPWEATRDAGDFAPDCMQAPFPGDAYPAGRVAEDCLYANVWKPSGDQAGLPVIVWIYGGGFVNGSTSNPYYDGSRLAGEDVVFVSFNYRLGRFGTFAFPQLTREQGAQEPLGNYGTMDQLAALRWVQENIAAFGGDPDNVTLVGESVGGISIHTLMTSPPAQGLFDRVAILSGGDGASQPDRSLARAERIGIDFARDKGIDPADPRALAKLRALDADAVTDGLSIAWWINPGEPLTYSPPFVDGKVAFGAQEAYEAGAFAHVPVMIGATSDDMGGPRGFQVRDAHVKAQTLAGQTQVYAYRFGYVASASDAPGAAHASDIPYWFDTVDAGASSDVTQRDRQVATKLSGYLLSFAKTGRPGTGADGPAWKPYASRTMQIMRFLEGGALRFEADPIAAELDRASEVDKAGD</sequence>
<evidence type="ECO:0000313" key="4">
    <source>
        <dbReference type="Proteomes" id="UP000617634"/>
    </source>
</evidence>
<feature type="domain" description="Carboxylesterase type B" evidence="2">
    <location>
        <begin position="373"/>
        <end position="467"/>
    </location>
</feature>
<dbReference type="InterPro" id="IPR002018">
    <property type="entry name" value="CarbesteraseB"/>
</dbReference>
<dbReference type="InterPro" id="IPR050309">
    <property type="entry name" value="Type-B_Carboxylest/Lipase"/>
</dbReference>
<keyword evidence="4" id="KW-1185">Reference proteome</keyword>
<dbReference type="EMBL" id="JADZGI010000001">
    <property type="protein sequence ID" value="MBH0112592.1"/>
    <property type="molecule type" value="Genomic_DNA"/>
</dbReference>
<dbReference type="PANTHER" id="PTHR11559">
    <property type="entry name" value="CARBOXYLESTERASE"/>
    <property type="match status" value="1"/>
</dbReference>
<feature type="domain" description="Carboxylesterase type B" evidence="2">
    <location>
        <begin position="44"/>
        <end position="364"/>
    </location>
</feature>
<evidence type="ECO:0000256" key="1">
    <source>
        <dbReference type="SAM" id="SignalP"/>
    </source>
</evidence>
<proteinExistence type="predicted"/>
<evidence type="ECO:0000259" key="2">
    <source>
        <dbReference type="Pfam" id="PF00135"/>
    </source>
</evidence>